<evidence type="ECO:0000259" key="2">
    <source>
        <dbReference type="Pfam" id="PF13439"/>
    </source>
</evidence>
<dbReference type="EMBL" id="PUIN01000022">
    <property type="protein sequence ID" value="PQO97120.1"/>
    <property type="molecule type" value="Genomic_DNA"/>
</dbReference>
<sequence>MTEGLSMRIAQIAPLTERCPPRLYGGTERIVSYLTEELVRQGHDVTLFASGDSQTSARLEPGSRAALRLDSRIKDAMPHHILMLDQVLRQADQFDVMHFHIDIYHFPLIRHLAGRSVTTLHGRLDIADYQSFYPHFPEVPLVSVSKAQRTPVKGDVNWVGNVYHGIPGDLMTFNPEPMGDYLAFLGRISPEKRPDRAIEIALKAGLPLKIAAKVDKADQVYWEEVIAPMIAIHPNVEFLGEIDEAQKADLLGNARALIFPIDWPEPFGLAMIEAMACGTPVIAFRHGSVPEVIDEGVSGYIVDDIAGAVAAVHRLAALDRRRVRATFEERFTVERMTDHYLELYRHLTAGNTYGQLTTPFDIPATASLQELRLRNLKNNDTFAVFDPNGDVLFADDSPQGIFHTDTRHLSGLYLTLNGARPLLLSSTLRDDNAMLTCDLSNPDLFDAHGEKILHHDLIHLRRSRFLWNGSCYERLTLRNFDDSPQNLQLRIQFAADFKDLFEVRGARRPPRGEGHRAEITDEEVVLSYTGLDHKRRMTRLRFAPVPSSLTCDSALFEIRLAPGESQSLFMDINCGVQNPPFTVRHGFFVSLRDSRRELRTFSSRTASVVTSHDVFNEAVSRSISDLYMLMTKTPQGLYPYAGIPWFSTVFGRDALITAWQMLWLDPGIAKGVLGHLAANQATVVDPHADAEPGKILHEIRLGEMAELGEVPFRRYYGSIDSTPLFVMLAAAYLERTNDLGTLRQLWPNIEAALSWIEEYGDRDGDGFVEYGRQSAEGLINQGWKDSHDSVFHEDGQLAAGPIAIVEVQAYVYGAWIGAAKIARRLGDSDRAQRLKYRAQRLREEFDTRFFDEELGTYVLALDGHKKPCRIRTSNAGHALFAGIAYPERAASVVDALMDRSSFSGWGIRTVASSQARYNPMSYHNGSVWPHDNALIAAGFARYGFRRDAARVFEGLFAASTYIDLRRLPELFCGFARQRTQGPTFYPVACMPQAWAAAAPLSMIQSCLGLSFQPKKLNILFDEPVLPAFLDTVALRRLALGTESVDLMLRRSGENVMIEVLNRHGPVRILSTN</sequence>
<evidence type="ECO:0000259" key="1">
    <source>
        <dbReference type="Pfam" id="PF00534"/>
    </source>
</evidence>
<dbReference type="GO" id="GO:0016757">
    <property type="term" value="F:glycosyltransferase activity"/>
    <property type="evidence" value="ECO:0007669"/>
    <property type="project" value="InterPro"/>
</dbReference>
<dbReference type="PANTHER" id="PTHR12526">
    <property type="entry name" value="GLYCOSYLTRANSFERASE"/>
    <property type="match status" value="1"/>
</dbReference>
<dbReference type="Gene3D" id="1.50.10.10">
    <property type="match status" value="1"/>
</dbReference>
<protein>
    <recommendedName>
        <fullName evidence="7">D-inositol-3-phosphate glycosyltransferase</fullName>
    </recommendedName>
</protein>
<dbReference type="Pfam" id="PF22422">
    <property type="entry name" value="MGH1-like_GH"/>
    <property type="match status" value="1"/>
</dbReference>
<gene>
    <name evidence="5" type="ORF">C5612_29555</name>
</gene>
<dbReference type="InterPro" id="IPR012341">
    <property type="entry name" value="6hp_glycosidase-like_sf"/>
</dbReference>
<evidence type="ECO:0008006" key="7">
    <source>
        <dbReference type="Google" id="ProtNLM"/>
    </source>
</evidence>
<evidence type="ECO:0000313" key="5">
    <source>
        <dbReference type="EMBL" id="PQO97120.1"/>
    </source>
</evidence>
<dbReference type="Pfam" id="PF00534">
    <property type="entry name" value="Glycos_transf_1"/>
    <property type="match status" value="1"/>
</dbReference>
<comment type="caution">
    <text evidence="5">The sequence shown here is derived from an EMBL/GenBank/DDBJ whole genome shotgun (WGS) entry which is preliminary data.</text>
</comment>
<dbReference type="Gene3D" id="3.40.50.2000">
    <property type="entry name" value="Glycogen Phosphorylase B"/>
    <property type="match status" value="2"/>
</dbReference>
<dbReference type="SUPFAM" id="SSF48208">
    <property type="entry name" value="Six-hairpin glycosidases"/>
    <property type="match status" value="1"/>
</dbReference>
<feature type="domain" description="Glycosyl transferase family 1" evidence="1">
    <location>
        <begin position="180"/>
        <end position="305"/>
    </location>
</feature>
<proteinExistence type="predicted"/>
<dbReference type="InterPro" id="IPR028098">
    <property type="entry name" value="Glyco_trans_4-like_N"/>
</dbReference>
<evidence type="ECO:0000259" key="4">
    <source>
        <dbReference type="Pfam" id="PF22422"/>
    </source>
</evidence>
<dbReference type="GO" id="GO:1901135">
    <property type="term" value="P:carbohydrate derivative metabolic process"/>
    <property type="evidence" value="ECO:0007669"/>
    <property type="project" value="UniProtKB-ARBA"/>
</dbReference>
<evidence type="ECO:0000259" key="3">
    <source>
        <dbReference type="Pfam" id="PF14742"/>
    </source>
</evidence>
<dbReference type="Pfam" id="PF13439">
    <property type="entry name" value="Glyco_transf_4"/>
    <property type="match status" value="1"/>
</dbReference>
<evidence type="ECO:0000313" key="6">
    <source>
        <dbReference type="Proteomes" id="UP000239687"/>
    </source>
</evidence>
<dbReference type="InterPro" id="IPR001296">
    <property type="entry name" value="Glyco_trans_1"/>
</dbReference>
<organism evidence="5 6">
    <name type="scientific">Pseudomonas frederiksbergensis</name>
    <dbReference type="NCBI Taxonomy" id="104087"/>
    <lineage>
        <taxon>Bacteria</taxon>
        <taxon>Pseudomonadati</taxon>
        <taxon>Pseudomonadota</taxon>
        <taxon>Gammaproteobacteria</taxon>
        <taxon>Pseudomonadales</taxon>
        <taxon>Pseudomonadaceae</taxon>
        <taxon>Pseudomonas</taxon>
    </lineage>
</organism>
<name>A0A2S8H4X8_9PSED</name>
<reference evidence="5 6" key="1">
    <citation type="submission" date="2018-02" db="EMBL/GenBank/DDBJ databases">
        <title>Draft genome sequencing of Pseudomonas frederiksbergensis 11-D3.</title>
        <authorList>
            <person name="Zheng B.-X."/>
        </authorList>
    </citation>
    <scope>NUCLEOTIDE SEQUENCE [LARGE SCALE GENOMIC DNA]</scope>
    <source>
        <strain evidence="5 6">11-D3</strain>
    </source>
</reference>
<dbReference type="InterPro" id="IPR008928">
    <property type="entry name" value="6-hairpin_glycosidase_sf"/>
</dbReference>
<dbReference type="InterPro" id="IPR054491">
    <property type="entry name" value="MGH1-like_GH"/>
</dbReference>
<dbReference type="Proteomes" id="UP000239687">
    <property type="component" value="Unassembled WGS sequence"/>
</dbReference>
<feature type="domain" description="Putative glycogen debranching enzyme N-terminal" evidence="3">
    <location>
        <begin position="376"/>
        <end position="570"/>
    </location>
</feature>
<feature type="domain" description="Mannosylglycerate hydrolase MGH1-like glycoside hydrolase" evidence="4">
    <location>
        <begin position="653"/>
        <end position="958"/>
    </location>
</feature>
<dbReference type="SUPFAM" id="SSF53756">
    <property type="entry name" value="UDP-Glycosyltransferase/glycogen phosphorylase"/>
    <property type="match status" value="1"/>
</dbReference>
<dbReference type="AlphaFoldDB" id="A0A2S8H4X8"/>
<dbReference type="PANTHER" id="PTHR12526:SF595">
    <property type="entry name" value="BLL5217 PROTEIN"/>
    <property type="match status" value="1"/>
</dbReference>
<dbReference type="CDD" id="cd03802">
    <property type="entry name" value="GT4_AviGT4-like"/>
    <property type="match status" value="1"/>
</dbReference>
<feature type="domain" description="Glycosyltransferase subfamily 4-like N-terminal" evidence="2">
    <location>
        <begin position="24"/>
        <end position="130"/>
    </location>
</feature>
<dbReference type="Pfam" id="PF14742">
    <property type="entry name" value="GDE_N_bis"/>
    <property type="match status" value="1"/>
</dbReference>
<dbReference type="GO" id="GO:0005975">
    <property type="term" value="P:carbohydrate metabolic process"/>
    <property type="evidence" value="ECO:0007669"/>
    <property type="project" value="InterPro"/>
</dbReference>
<accession>A0A2S8H4X8</accession>
<dbReference type="InterPro" id="IPR032856">
    <property type="entry name" value="GDE_N_bis"/>
</dbReference>